<feature type="active site" description="For OMPdecase activity" evidence="8">
    <location>
        <position position="63"/>
    </location>
</feature>
<feature type="binding site" evidence="7 9">
    <location>
        <position position="177"/>
    </location>
    <ligand>
        <name>substrate</name>
    </ligand>
</feature>
<dbReference type="PROSITE" id="PS00156">
    <property type="entry name" value="OMPDECASE"/>
    <property type="match status" value="1"/>
</dbReference>
<comment type="catalytic activity">
    <reaction evidence="6 7 10">
        <text>orotidine 5'-phosphate + H(+) = UMP + CO2</text>
        <dbReference type="Rhea" id="RHEA:11596"/>
        <dbReference type="ChEBI" id="CHEBI:15378"/>
        <dbReference type="ChEBI" id="CHEBI:16526"/>
        <dbReference type="ChEBI" id="CHEBI:57538"/>
        <dbReference type="ChEBI" id="CHEBI:57865"/>
        <dbReference type="EC" id="4.1.1.23"/>
    </reaction>
</comment>
<feature type="binding site" evidence="7 9">
    <location>
        <position position="186"/>
    </location>
    <ligand>
        <name>substrate</name>
    </ligand>
</feature>
<keyword evidence="5 7" id="KW-0456">Lyase</keyword>
<dbReference type="Pfam" id="PF00215">
    <property type="entry name" value="OMPdecase"/>
    <property type="match status" value="1"/>
</dbReference>
<evidence type="ECO:0000256" key="4">
    <source>
        <dbReference type="ARBA" id="ARBA00022975"/>
    </source>
</evidence>
<dbReference type="RefSeq" id="WP_094474832.1">
    <property type="nucleotide sequence ID" value="NZ_NOXT01000123.1"/>
</dbReference>
<keyword evidence="13" id="KW-1185">Reference proteome</keyword>
<dbReference type="UniPathway" id="UPA00070">
    <property type="reaction ID" value="UER00120"/>
</dbReference>
<proteinExistence type="inferred from homology"/>
<dbReference type="Gene3D" id="3.20.20.70">
    <property type="entry name" value="Aldolase class I"/>
    <property type="match status" value="1"/>
</dbReference>
<evidence type="ECO:0000313" key="12">
    <source>
        <dbReference type="EMBL" id="OYQ25002.1"/>
    </source>
</evidence>
<feature type="binding site" evidence="7 9">
    <location>
        <position position="33"/>
    </location>
    <ligand>
        <name>substrate</name>
    </ligand>
</feature>
<comment type="similarity">
    <text evidence="7">Belongs to the OMP decarboxylase family. Type 1 subfamily.</text>
</comment>
<evidence type="ECO:0000256" key="7">
    <source>
        <dbReference type="HAMAP-Rule" id="MF_01200"/>
    </source>
</evidence>
<keyword evidence="3 7" id="KW-0210">Decarboxylase</keyword>
<evidence type="ECO:0000256" key="8">
    <source>
        <dbReference type="PIRSR" id="PIRSR614732-1"/>
    </source>
</evidence>
<evidence type="ECO:0000256" key="10">
    <source>
        <dbReference type="RuleBase" id="RU000512"/>
    </source>
</evidence>
<dbReference type="AlphaFoldDB" id="A0A255Y700"/>
<feature type="active site" description="Proton donor" evidence="7">
    <location>
        <position position="63"/>
    </location>
</feature>
<dbReference type="Proteomes" id="UP000216991">
    <property type="component" value="Unassembled WGS sequence"/>
</dbReference>
<comment type="subunit">
    <text evidence="7">Homodimer.</text>
</comment>
<feature type="binding site" evidence="7 9">
    <location>
        <position position="207"/>
    </location>
    <ligand>
        <name>substrate</name>
    </ligand>
</feature>
<feature type="binding site" evidence="7 9">
    <location>
        <position position="117"/>
    </location>
    <ligand>
        <name>substrate</name>
    </ligand>
</feature>
<dbReference type="SUPFAM" id="SSF51366">
    <property type="entry name" value="Ribulose-phoshate binding barrel"/>
    <property type="match status" value="1"/>
</dbReference>
<feature type="binding site" evidence="7">
    <location>
        <begin position="61"/>
        <end position="70"/>
    </location>
    <ligand>
        <name>substrate</name>
    </ligand>
</feature>
<dbReference type="GO" id="GO:0006207">
    <property type="term" value="P:'de novo' pyrimidine nucleobase biosynthetic process"/>
    <property type="evidence" value="ECO:0007669"/>
    <property type="project" value="InterPro"/>
</dbReference>
<dbReference type="InterPro" id="IPR013785">
    <property type="entry name" value="Aldolase_TIM"/>
</dbReference>
<feature type="active site" description="For OMPdecase activity" evidence="8">
    <location>
        <position position="66"/>
    </location>
</feature>
<evidence type="ECO:0000256" key="2">
    <source>
        <dbReference type="ARBA" id="ARBA00004861"/>
    </source>
</evidence>
<dbReference type="InterPro" id="IPR011060">
    <property type="entry name" value="RibuloseP-bd_barrel"/>
</dbReference>
<reference evidence="12 13" key="1">
    <citation type="submission" date="2017-07" db="EMBL/GenBank/DDBJ databases">
        <title>Sandarakinorhabdus cyanobacteriorum sp. nov., a novel bacterium isolated from cyanobacterial aggregates in a eutrophic lake.</title>
        <authorList>
            <person name="Cai H."/>
        </authorList>
    </citation>
    <scope>NUCLEOTIDE SEQUENCE [LARGE SCALE GENOMIC DNA]</scope>
    <source>
        <strain evidence="12 13">TH057</strain>
    </source>
</reference>
<dbReference type="EC" id="4.1.1.23" evidence="7"/>
<dbReference type="GO" id="GO:0004590">
    <property type="term" value="F:orotidine-5'-phosphate decarboxylase activity"/>
    <property type="evidence" value="ECO:0007669"/>
    <property type="project" value="UniProtKB-UniRule"/>
</dbReference>
<comment type="caution">
    <text evidence="12">The sequence shown here is derived from an EMBL/GenBank/DDBJ whole genome shotgun (WGS) entry which is preliminary data.</text>
</comment>
<evidence type="ECO:0000256" key="5">
    <source>
        <dbReference type="ARBA" id="ARBA00023239"/>
    </source>
</evidence>
<dbReference type="GO" id="GO:0044205">
    <property type="term" value="P:'de novo' UMP biosynthetic process"/>
    <property type="evidence" value="ECO:0007669"/>
    <property type="project" value="UniProtKB-UniRule"/>
</dbReference>
<dbReference type="HAMAP" id="MF_01200_B">
    <property type="entry name" value="OMPdecase_type1_B"/>
    <property type="match status" value="1"/>
</dbReference>
<accession>A0A255Y700</accession>
<organism evidence="12 13">
    <name type="scientific">Sandarakinorhabdus cyanobacteriorum</name>
    <dbReference type="NCBI Taxonomy" id="1981098"/>
    <lineage>
        <taxon>Bacteria</taxon>
        <taxon>Pseudomonadati</taxon>
        <taxon>Pseudomonadota</taxon>
        <taxon>Alphaproteobacteria</taxon>
        <taxon>Sphingomonadales</taxon>
        <taxon>Sphingosinicellaceae</taxon>
        <taxon>Sandarakinorhabdus</taxon>
    </lineage>
</organism>
<gene>
    <name evidence="7 12" type="primary">pyrF</name>
    <name evidence="12" type="ORF">CHU93_14275</name>
</gene>
<dbReference type="GO" id="GO:0005829">
    <property type="term" value="C:cytosol"/>
    <property type="evidence" value="ECO:0007669"/>
    <property type="project" value="TreeGrafter"/>
</dbReference>
<feature type="domain" description="Orotidine 5'-phosphate decarboxylase" evidence="11">
    <location>
        <begin position="5"/>
        <end position="222"/>
    </location>
</feature>
<dbReference type="InterPro" id="IPR047596">
    <property type="entry name" value="OMPdecase_bac"/>
</dbReference>
<evidence type="ECO:0000259" key="11">
    <source>
        <dbReference type="SMART" id="SM00934"/>
    </source>
</evidence>
<comment type="function">
    <text evidence="1 7">Catalyzes the decarboxylation of orotidine 5'-monophosphate (OMP) to uridine 5'-monophosphate (UMP).</text>
</comment>
<comment type="pathway">
    <text evidence="2 7 10">Pyrimidine metabolism; UMP biosynthesis via de novo pathway; UMP from orotate: step 2/2.</text>
</comment>
<sequence length="227" mass="22210">MTANRVFVAIDVADVVAARALVAAVAPHVGGIKLGLEFFCAHGPAGIAAVMAGQDLPLFLDLKLHDIPNTVAGAIHSLAPLAPSILTVHAAGGHAMLAAARAAALPHTRVVAVTVLTSLDDGDLLAAGVADGTGAQAQRLAGVARAAGLDGIVCSPHEVAAVKAAWDDGLFVVPGLRPAGSDVGDQKRVMTPADAQALGAGVLVIGRPITAAADPAAAAAAIAASLA</sequence>
<dbReference type="OrthoDB" id="9806203at2"/>
<dbReference type="SMART" id="SM00934">
    <property type="entry name" value="OMPdecase"/>
    <property type="match status" value="1"/>
</dbReference>
<feature type="binding site" evidence="7 9">
    <location>
        <position position="11"/>
    </location>
    <ligand>
        <name>substrate</name>
    </ligand>
</feature>
<dbReference type="EMBL" id="NOXT01000123">
    <property type="protein sequence ID" value="OYQ25002.1"/>
    <property type="molecule type" value="Genomic_DNA"/>
</dbReference>
<feature type="binding site" evidence="7 9">
    <location>
        <position position="206"/>
    </location>
    <ligand>
        <name>substrate</name>
    </ligand>
</feature>
<dbReference type="NCBIfam" id="TIGR01740">
    <property type="entry name" value="pyrF"/>
    <property type="match status" value="1"/>
</dbReference>
<dbReference type="NCBIfam" id="NF001273">
    <property type="entry name" value="PRK00230.1"/>
    <property type="match status" value="1"/>
</dbReference>
<dbReference type="InterPro" id="IPR001754">
    <property type="entry name" value="OMPdeCOase_dom"/>
</dbReference>
<evidence type="ECO:0000256" key="6">
    <source>
        <dbReference type="ARBA" id="ARBA00049157"/>
    </source>
</evidence>
<feature type="active site" description="For OMPdecase activity" evidence="8">
    <location>
        <position position="61"/>
    </location>
</feature>
<evidence type="ECO:0000256" key="1">
    <source>
        <dbReference type="ARBA" id="ARBA00002356"/>
    </source>
</evidence>
<dbReference type="InterPro" id="IPR014732">
    <property type="entry name" value="OMPdecase"/>
</dbReference>
<keyword evidence="4 7" id="KW-0665">Pyrimidine biosynthesis</keyword>
<dbReference type="PANTHER" id="PTHR32119:SF2">
    <property type="entry name" value="OROTIDINE 5'-PHOSPHATE DECARBOXYLASE"/>
    <property type="match status" value="1"/>
</dbReference>
<evidence type="ECO:0000256" key="9">
    <source>
        <dbReference type="PIRSR" id="PIRSR614732-2"/>
    </source>
</evidence>
<dbReference type="PANTHER" id="PTHR32119">
    <property type="entry name" value="OROTIDINE 5'-PHOSPHATE DECARBOXYLASE"/>
    <property type="match status" value="1"/>
</dbReference>
<name>A0A255Y700_9SPHN</name>
<dbReference type="CDD" id="cd04725">
    <property type="entry name" value="OMP_decarboxylase_like"/>
    <property type="match status" value="1"/>
</dbReference>
<evidence type="ECO:0000256" key="3">
    <source>
        <dbReference type="ARBA" id="ARBA00022793"/>
    </source>
</evidence>
<evidence type="ECO:0000313" key="13">
    <source>
        <dbReference type="Proteomes" id="UP000216991"/>
    </source>
</evidence>
<protein>
    <recommendedName>
        <fullName evidence="7">Orotidine 5'-phosphate decarboxylase</fullName>
        <ecNumber evidence="7">4.1.1.23</ecNumber>
    </recommendedName>
    <alternativeName>
        <fullName evidence="7">OMP decarboxylase</fullName>
        <shortName evidence="7">OMPDCase</shortName>
        <shortName evidence="7">OMPdecase</shortName>
    </alternativeName>
</protein>
<dbReference type="InterPro" id="IPR018089">
    <property type="entry name" value="OMPdecase_AS"/>
</dbReference>